<evidence type="ECO:0000256" key="3">
    <source>
        <dbReference type="ARBA" id="ARBA00012759"/>
    </source>
</evidence>
<dbReference type="PROSITE" id="PS00972">
    <property type="entry name" value="USP_1"/>
    <property type="match status" value="1"/>
</dbReference>
<feature type="region of interest" description="Disordered" evidence="8">
    <location>
        <begin position="690"/>
        <end position="710"/>
    </location>
</feature>
<feature type="compositionally biased region" description="Polar residues" evidence="8">
    <location>
        <begin position="1280"/>
        <end position="1289"/>
    </location>
</feature>
<dbReference type="InterPro" id="IPR038765">
    <property type="entry name" value="Papain-like_cys_pep_sf"/>
</dbReference>
<dbReference type="EMBL" id="GG692399">
    <property type="protein sequence ID" value="EER32566.1"/>
    <property type="molecule type" value="Genomic_DNA"/>
</dbReference>
<dbReference type="Pfam" id="PF00443">
    <property type="entry name" value="UCH"/>
    <property type="match status" value="1"/>
</dbReference>
<dbReference type="EC" id="3.4.19.12" evidence="3"/>
<gene>
    <name evidence="11" type="ORF">CTRG_04237</name>
</gene>
<evidence type="ECO:0000256" key="7">
    <source>
        <dbReference type="ARBA" id="ARBA00022807"/>
    </source>
</evidence>
<dbReference type="SUPFAM" id="SSF54001">
    <property type="entry name" value="Cysteine proteinases"/>
    <property type="match status" value="1"/>
</dbReference>
<protein>
    <recommendedName>
        <fullName evidence="3">ubiquitinyl hydrolase 1</fullName>
        <ecNumber evidence="3">3.4.19.12</ecNumber>
    </recommendedName>
</protein>
<keyword evidence="5" id="KW-0833">Ubl conjugation pathway</keyword>
<feature type="compositionally biased region" description="Polar residues" evidence="8">
    <location>
        <begin position="1225"/>
        <end position="1236"/>
    </location>
</feature>
<dbReference type="PROSITE" id="PS00973">
    <property type="entry name" value="USP_2"/>
    <property type="match status" value="1"/>
</dbReference>
<dbReference type="InterPro" id="IPR028889">
    <property type="entry name" value="USP"/>
</dbReference>
<dbReference type="OrthoDB" id="292964at2759"/>
<comment type="catalytic activity">
    <reaction evidence="1">
        <text>Thiol-dependent hydrolysis of ester, thioester, amide, peptide and isopeptide bonds formed by the C-terminal Gly of ubiquitin (a 76-residue protein attached to proteins as an intracellular targeting signal).</text>
        <dbReference type="EC" id="3.4.19.12"/>
    </reaction>
</comment>
<dbReference type="GO" id="GO:0016579">
    <property type="term" value="P:protein deubiquitination"/>
    <property type="evidence" value="ECO:0007669"/>
    <property type="project" value="InterPro"/>
</dbReference>
<dbReference type="eggNOG" id="KOG1870">
    <property type="taxonomic scope" value="Eukaryota"/>
</dbReference>
<keyword evidence="7" id="KW-0788">Thiol protease</keyword>
<accession>C5MDD6</accession>
<dbReference type="KEGG" id="ctp:CTRG_04237"/>
<dbReference type="InterPro" id="IPR035927">
    <property type="entry name" value="DUSP-like_sf"/>
</dbReference>
<dbReference type="GO" id="GO:0006508">
    <property type="term" value="P:proteolysis"/>
    <property type="evidence" value="ECO:0007669"/>
    <property type="project" value="UniProtKB-KW"/>
</dbReference>
<evidence type="ECO:0000259" key="10">
    <source>
        <dbReference type="PROSITE" id="PS51283"/>
    </source>
</evidence>
<dbReference type="PANTHER" id="PTHR21646">
    <property type="entry name" value="UBIQUITIN CARBOXYL-TERMINAL HYDROLASE"/>
    <property type="match status" value="1"/>
</dbReference>
<sequence length="1324" mass="150420">MPDKHTDSTGIIPESTVQHQDEQQQQQSSQDGDIILTSDNYSEDSDLSSKRKLITDLLAKDSIQEGDERCVLPEKFLDEFLNSSITDFSTLKQELGPIDLHSITDQNGNLFAEDEQETAKIAHVPVEVFNYLGKWFGILGQPVFRAIIFNPETGLNELERFPVFFWVHQLGKKTQPTYLRHRHNAHHQHVSHHDAPIPVVLSRTATFYNLLDVIRNVVLKAPRKSMSDYRIWFINPQNNDLPFLVSLQTFFFDIPKKSLVMPNLLSEKLKNQGIIYTPYQVMVEVKEKNQEEFPIDQFILSHSDAYNDPGQGGGHLGLNNLGNTCYMNSALQCLLHVPEINYYFFYNIYKKELNTDNPLGYHGDVANAFGSLLKQAFDHAKNSSSIAPREFKSTIGRYSSMFSGYLQQDSQELLSWLLDALHEDLNRIQQKPYCEKPELKDDEINNPQAIMRLADTCWNQHKARNDSVIIDLFTGLYQSTLICPDCGKTSITFDPFNDLTLPLPISKKWYHTFTIVDLSNPGVIPKRIMKLEVELNKTSNFDDLLGYLSNFLKVASKDLFLYELFQNAIYSDFQLDYSKNKFMPISDIIRDTDDVVVYVIPHNPETDVIVPVFNAVEDADTSYQMANFFGIPLFVVLNKEVDLNSFGFIRKKLVETASLLTNIDLVEEYDKIKKSCQDFVEKEFYTKSDFPALPANGEDDNKDDDDEGYDSDVSLANPYLGANFGFKILYVHDYSPKLNTNYRGRYNFNQSSKIRQAERVINVPTHKPTFSDFKQLADSLPEMKRNYYHYPDYQKLDDEMDKLVDEVNQNLADQADIASSDSSETGSLKAAEEPDGFVLVDNERTSKQSDSSRTVQQPAGASLGGESSNSVQMNSSDEETESEANLGSLFDSTANIPLPPPSTYSDSTKPSNINSPMESNDDGSSTDLASSTLISKDTVLLCDWDNEIFQRCFGDASLTTWENIPSLPNQELEKSKAHFERQRKAKITLQDCLKSFSTPEVLGEHDLWYCPNCKDHKRATKTIQLWSTGDILTIHLKRFHSARAFSDKIDVLVDFPIEGLDMSQYVANPSITVDDSIYDLIAVDNHYGGLGGGHYTASVKNFRDHKWYYFNDSRVTEIPNPEEVVANSAYLLFYRKRSSIANGILGGENFIELLQKGRNEYTEALQIKKRILQEVGNLVNSYTKIEQDLIEQQEKMNNQEKEEEQSSDSNESSKKSRPFDELQDSKSTSSPTGNAQFNFDEDNDYDYENENEDTDNDNVRKQRLVSKDSNSNKLVHIKSNGRQEVTSSPVPIETDGEGDCEGDYATSLATETTSVPTNNDEDEQ</sequence>
<dbReference type="PANTHER" id="PTHR21646:SF24">
    <property type="entry name" value="UBIQUITIN CARBOXYL-TERMINAL HYDROLASE"/>
    <property type="match status" value="1"/>
</dbReference>
<dbReference type="InterPro" id="IPR050185">
    <property type="entry name" value="Ub_carboxyl-term_hydrolase"/>
</dbReference>
<dbReference type="Gene3D" id="3.90.70.10">
    <property type="entry name" value="Cysteine proteinases"/>
    <property type="match status" value="2"/>
</dbReference>
<dbReference type="STRING" id="294747.C5MDD6"/>
<feature type="compositionally biased region" description="Polar residues" evidence="8">
    <location>
        <begin position="1307"/>
        <end position="1318"/>
    </location>
</feature>
<keyword evidence="12" id="KW-1185">Reference proteome</keyword>
<dbReference type="MEROPS" id="C19.103"/>
<evidence type="ECO:0000313" key="12">
    <source>
        <dbReference type="Proteomes" id="UP000002037"/>
    </source>
</evidence>
<feature type="compositionally biased region" description="Polar residues" evidence="8">
    <location>
        <begin position="848"/>
        <end position="875"/>
    </location>
</feature>
<dbReference type="PROSITE" id="PS51283">
    <property type="entry name" value="DUSP"/>
    <property type="match status" value="1"/>
</dbReference>
<organism evidence="11 12">
    <name type="scientific">Candida tropicalis (strain ATCC MYA-3404 / T1)</name>
    <name type="common">Yeast</name>
    <dbReference type="NCBI Taxonomy" id="294747"/>
    <lineage>
        <taxon>Eukaryota</taxon>
        <taxon>Fungi</taxon>
        <taxon>Dikarya</taxon>
        <taxon>Ascomycota</taxon>
        <taxon>Saccharomycotina</taxon>
        <taxon>Pichiomycetes</taxon>
        <taxon>Debaryomycetaceae</taxon>
        <taxon>Candida/Lodderomyces clade</taxon>
        <taxon>Candida</taxon>
    </lineage>
</organism>
<dbReference type="RefSeq" id="XP_002549940.1">
    <property type="nucleotide sequence ID" value="XM_002549894.1"/>
</dbReference>
<comment type="similarity">
    <text evidence="2">Belongs to the peptidase C19 family.</text>
</comment>
<dbReference type="Proteomes" id="UP000002037">
    <property type="component" value="Unassembled WGS sequence"/>
</dbReference>
<dbReference type="CDD" id="cd02674">
    <property type="entry name" value="Peptidase_C19R"/>
    <property type="match status" value="1"/>
</dbReference>
<feature type="compositionally biased region" description="Acidic residues" evidence="8">
    <location>
        <begin position="1239"/>
        <end position="1256"/>
    </location>
</feature>
<feature type="compositionally biased region" description="Low complexity" evidence="8">
    <location>
        <begin position="813"/>
        <end position="823"/>
    </location>
</feature>
<evidence type="ECO:0000256" key="4">
    <source>
        <dbReference type="ARBA" id="ARBA00022670"/>
    </source>
</evidence>
<dbReference type="InterPro" id="IPR001394">
    <property type="entry name" value="Peptidase_C19_UCH"/>
</dbReference>
<dbReference type="HOGENOM" id="CLU_001060_7_1_1"/>
<feature type="compositionally biased region" description="Polar residues" evidence="8">
    <location>
        <begin position="903"/>
        <end position="928"/>
    </location>
</feature>
<evidence type="ECO:0000256" key="5">
    <source>
        <dbReference type="ARBA" id="ARBA00022786"/>
    </source>
</evidence>
<evidence type="ECO:0000259" key="9">
    <source>
        <dbReference type="PROSITE" id="PS50235"/>
    </source>
</evidence>
<feature type="region of interest" description="Disordered" evidence="8">
    <location>
        <begin position="1"/>
        <end position="45"/>
    </location>
</feature>
<dbReference type="Gene3D" id="3.30.2230.10">
    <property type="entry name" value="DUSP-like"/>
    <property type="match status" value="1"/>
</dbReference>
<evidence type="ECO:0000256" key="2">
    <source>
        <dbReference type="ARBA" id="ARBA00009085"/>
    </source>
</evidence>
<dbReference type="InterPro" id="IPR006615">
    <property type="entry name" value="Pept_C19_DUSP"/>
</dbReference>
<dbReference type="SUPFAM" id="SSF143791">
    <property type="entry name" value="DUSP-like"/>
    <property type="match status" value="1"/>
</dbReference>
<evidence type="ECO:0000313" key="11">
    <source>
        <dbReference type="EMBL" id="EER32566.1"/>
    </source>
</evidence>
<evidence type="ECO:0000256" key="8">
    <source>
        <dbReference type="SAM" id="MobiDB-lite"/>
    </source>
</evidence>
<evidence type="ECO:0000256" key="6">
    <source>
        <dbReference type="ARBA" id="ARBA00022801"/>
    </source>
</evidence>
<feature type="domain" description="DUSP" evidence="10">
    <location>
        <begin position="45"/>
        <end position="148"/>
    </location>
</feature>
<proteinExistence type="inferred from homology"/>
<feature type="domain" description="USP" evidence="9">
    <location>
        <begin position="316"/>
        <end position="1137"/>
    </location>
</feature>
<feature type="region of interest" description="Disordered" evidence="8">
    <location>
        <begin position="1195"/>
        <end position="1324"/>
    </location>
</feature>
<keyword evidence="4" id="KW-0645">Protease</keyword>
<dbReference type="GO" id="GO:0004843">
    <property type="term" value="F:cysteine-type deubiquitinase activity"/>
    <property type="evidence" value="ECO:0007669"/>
    <property type="project" value="UniProtKB-EC"/>
</dbReference>
<feature type="compositionally biased region" description="Acidic residues" evidence="8">
    <location>
        <begin position="697"/>
        <end position="710"/>
    </location>
</feature>
<reference evidence="11 12" key="1">
    <citation type="journal article" date="2009" name="Nature">
        <title>Evolution of pathogenicity and sexual reproduction in eight Candida genomes.</title>
        <authorList>
            <person name="Butler G."/>
            <person name="Rasmussen M.D."/>
            <person name="Lin M.F."/>
            <person name="Santos M.A."/>
            <person name="Sakthikumar S."/>
            <person name="Munro C.A."/>
            <person name="Rheinbay E."/>
            <person name="Grabherr M."/>
            <person name="Forche A."/>
            <person name="Reedy J.L."/>
            <person name="Agrafioti I."/>
            <person name="Arnaud M.B."/>
            <person name="Bates S."/>
            <person name="Brown A.J."/>
            <person name="Brunke S."/>
            <person name="Costanzo M.C."/>
            <person name="Fitzpatrick D.A."/>
            <person name="de Groot P.W."/>
            <person name="Harris D."/>
            <person name="Hoyer L.L."/>
            <person name="Hube B."/>
            <person name="Klis F.M."/>
            <person name="Kodira C."/>
            <person name="Lennard N."/>
            <person name="Logue M.E."/>
            <person name="Martin R."/>
            <person name="Neiman A.M."/>
            <person name="Nikolaou E."/>
            <person name="Quail M.A."/>
            <person name="Quinn J."/>
            <person name="Santos M.C."/>
            <person name="Schmitzberger F.F."/>
            <person name="Sherlock G."/>
            <person name="Shah P."/>
            <person name="Silverstein K.A."/>
            <person name="Skrzypek M.S."/>
            <person name="Soll D."/>
            <person name="Staggs R."/>
            <person name="Stansfield I."/>
            <person name="Stumpf M.P."/>
            <person name="Sudbery P.E."/>
            <person name="Srikantha T."/>
            <person name="Zeng Q."/>
            <person name="Berman J."/>
            <person name="Berriman M."/>
            <person name="Heitman J."/>
            <person name="Gow N.A."/>
            <person name="Lorenz M.C."/>
            <person name="Birren B.W."/>
            <person name="Kellis M."/>
            <person name="Cuomo C.A."/>
        </authorList>
    </citation>
    <scope>NUCLEOTIDE SEQUENCE [LARGE SCALE GENOMIC DNA]</scope>
    <source>
        <strain evidence="12">ATCC MYA-3404 / T1</strain>
    </source>
</reference>
<dbReference type="VEuPathDB" id="FungiDB:CTRG_04237"/>
<keyword evidence="6" id="KW-0378">Hydrolase</keyword>
<feature type="compositionally biased region" description="Basic and acidic residues" evidence="8">
    <location>
        <begin position="1211"/>
        <end position="1224"/>
    </location>
</feature>
<evidence type="ECO:0000256" key="1">
    <source>
        <dbReference type="ARBA" id="ARBA00000707"/>
    </source>
</evidence>
<dbReference type="PROSITE" id="PS50235">
    <property type="entry name" value="USP_3"/>
    <property type="match status" value="1"/>
</dbReference>
<feature type="region of interest" description="Disordered" evidence="8">
    <location>
        <begin position="813"/>
        <end position="928"/>
    </location>
</feature>
<dbReference type="GeneID" id="8298785"/>
<dbReference type="InterPro" id="IPR018200">
    <property type="entry name" value="USP_CS"/>
</dbReference>
<name>C5MDD6_CANTT</name>